<sequence length="538" mass="60145">MSITAYLVIALIAIIAIIFLVPAIFLVYLYRKDNHQKQHSILRNFPILGNIRYFSEKIGPEMRQYMFESDNEAKPFSRKEYQDVVKAGKYNNRLVGFGSKRDFEKEGYYIRNTLFPKLEEEMRVDNSKKINTNVYEVDADNLFSRKEHREEKMADPYYLKDEDAIVLGEKTCRHPFTLKGQIGQSGMSYGALGEHAISALSKGLGIAGGTWMNTGEGGLSPYHLAGNTDIIMQIGPDMFGVREMSGKFSWEEFKNKSQMDQVKAFELKLAQGAKTRGGHVEGSKVTEEIAKIRMVEPGQTINSPNRFYEFDNAPKLFEFIEELREAGGKPVGIKIVVGDLNALEDMIKYMKDSGKGPDFITVDGSEGGTGATYQELADTVGLPIMSALPVVDEMLREYDVRHRVKLIASGKLITPDKIAIALALGADLVNIARGFMISVGCILAQVCHTNRCPAGVATTDKKLQDGLVVEEKKYRVANYISSLRAGLFNLAAAAGLDNPTQFERKHVVFRDEMGRVHEVKDIVHSLREGQTRKEKQLS</sequence>
<evidence type="ECO:0000256" key="3">
    <source>
        <dbReference type="SAM" id="Phobius"/>
    </source>
</evidence>
<evidence type="ECO:0000313" key="6">
    <source>
        <dbReference type="Proteomes" id="UP000199516"/>
    </source>
</evidence>
<evidence type="ECO:0000256" key="1">
    <source>
        <dbReference type="ARBA" id="ARBA00009716"/>
    </source>
</evidence>
<dbReference type="InterPro" id="IPR024188">
    <property type="entry name" value="GltB"/>
</dbReference>
<keyword evidence="6" id="KW-1185">Reference proteome</keyword>
<feature type="domain" description="Glutamate synthase" evidence="4">
    <location>
        <begin position="120"/>
        <end position="496"/>
    </location>
</feature>
<reference evidence="5 6" key="1">
    <citation type="submission" date="2016-10" db="EMBL/GenBank/DDBJ databases">
        <authorList>
            <person name="de Groot N.N."/>
        </authorList>
    </citation>
    <scope>NUCLEOTIDE SEQUENCE [LARGE SCALE GENOMIC DNA]</scope>
    <source>
        <strain evidence="5 6">DSM 23995</strain>
    </source>
</reference>
<feature type="transmembrane region" description="Helical" evidence="3">
    <location>
        <begin position="6"/>
        <end position="30"/>
    </location>
</feature>
<accession>A0A1I2EVC8</accession>
<keyword evidence="3" id="KW-0812">Transmembrane</keyword>
<keyword evidence="3" id="KW-0472">Membrane</keyword>
<dbReference type="RefSeq" id="WP_091663161.1">
    <property type="nucleotide sequence ID" value="NZ_FONT01000007.1"/>
</dbReference>
<dbReference type="SUPFAM" id="SSF51395">
    <property type="entry name" value="FMN-linked oxidoreductases"/>
    <property type="match status" value="1"/>
</dbReference>
<dbReference type="PANTHER" id="PTHR43819">
    <property type="entry name" value="ARCHAEAL-TYPE GLUTAMATE SYNTHASE [NADPH]"/>
    <property type="match status" value="1"/>
</dbReference>
<dbReference type="PIRSF" id="PIRSF500060">
    <property type="entry name" value="UCP500060"/>
    <property type="match status" value="1"/>
</dbReference>
<dbReference type="FunFam" id="3.20.20.70:FF:000156">
    <property type="entry name" value="Glutamate synthase domain protein"/>
    <property type="match status" value="1"/>
</dbReference>
<name>A0A1I2EVC8_9BACI</name>
<dbReference type="Gene3D" id="3.20.20.70">
    <property type="entry name" value="Aldolase class I"/>
    <property type="match status" value="1"/>
</dbReference>
<keyword evidence="3" id="KW-1133">Transmembrane helix</keyword>
<evidence type="ECO:0000256" key="2">
    <source>
        <dbReference type="PIRNR" id="PIRNR006429"/>
    </source>
</evidence>
<dbReference type="STRING" id="930128.SAMN05192532_10722"/>
<gene>
    <name evidence="5" type="ORF">SAMN05192532_10722</name>
</gene>
<dbReference type="InterPro" id="IPR002932">
    <property type="entry name" value="Glu_synthdom"/>
</dbReference>
<comment type="similarity">
    <text evidence="1 2">Belongs to the glutamate synthase family.</text>
</comment>
<dbReference type="GO" id="GO:0015930">
    <property type="term" value="F:glutamate synthase activity"/>
    <property type="evidence" value="ECO:0007669"/>
    <property type="project" value="InterPro"/>
</dbReference>
<protein>
    <submittedName>
        <fullName evidence="5">Glutamate synthase domain-containing protein 2</fullName>
    </submittedName>
</protein>
<evidence type="ECO:0000259" key="4">
    <source>
        <dbReference type="Pfam" id="PF01645"/>
    </source>
</evidence>
<dbReference type="InterPro" id="IPR013785">
    <property type="entry name" value="Aldolase_TIM"/>
</dbReference>
<dbReference type="OrthoDB" id="9758182at2"/>
<dbReference type="Proteomes" id="UP000199516">
    <property type="component" value="Unassembled WGS sequence"/>
</dbReference>
<dbReference type="PIRSF" id="PIRSF006429">
    <property type="entry name" value="GOGAT_lg_2"/>
    <property type="match status" value="1"/>
</dbReference>
<proteinExistence type="inferred from homology"/>
<dbReference type="GO" id="GO:0006537">
    <property type="term" value="P:glutamate biosynthetic process"/>
    <property type="evidence" value="ECO:0007669"/>
    <property type="project" value="InterPro"/>
</dbReference>
<dbReference type="Pfam" id="PF01645">
    <property type="entry name" value="Glu_synthase"/>
    <property type="match status" value="1"/>
</dbReference>
<organism evidence="5 6">
    <name type="scientific">Alteribacillus iranensis</name>
    <dbReference type="NCBI Taxonomy" id="930128"/>
    <lineage>
        <taxon>Bacteria</taxon>
        <taxon>Bacillati</taxon>
        <taxon>Bacillota</taxon>
        <taxon>Bacilli</taxon>
        <taxon>Bacillales</taxon>
        <taxon>Bacillaceae</taxon>
        <taxon>Alteribacillus</taxon>
    </lineage>
</organism>
<evidence type="ECO:0000313" key="5">
    <source>
        <dbReference type="EMBL" id="SFE96805.1"/>
    </source>
</evidence>
<dbReference type="CDD" id="cd02808">
    <property type="entry name" value="GltS_FMN"/>
    <property type="match status" value="1"/>
</dbReference>
<dbReference type="EMBL" id="FONT01000007">
    <property type="protein sequence ID" value="SFE96805.1"/>
    <property type="molecule type" value="Genomic_DNA"/>
</dbReference>
<dbReference type="PANTHER" id="PTHR43819:SF1">
    <property type="entry name" value="ARCHAEAL-TYPE GLUTAMATE SYNTHASE [NADPH]"/>
    <property type="match status" value="1"/>
</dbReference>
<dbReference type="AlphaFoldDB" id="A0A1I2EVC8"/>
<dbReference type="InterPro" id="IPR027283">
    <property type="entry name" value="YerD"/>
</dbReference>